<keyword evidence="6" id="KW-0812">Transmembrane</keyword>
<keyword evidence="6" id="KW-0472">Membrane</keyword>
<gene>
    <name evidence="7" type="ORF">ALC62_01383</name>
</gene>
<dbReference type="InterPro" id="IPR050645">
    <property type="entry name" value="Histidine_acid_phosphatase"/>
</dbReference>
<evidence type="ECO:0000256" key="6">
    <source>
        <dbReference type="SAM" id="Phobius"/>
    </source>
</evidence>
<sequence length="559" mass="63075">MLAEMVRLSYQHRAFYCYVILSVWIFLLVAGMYKYIGVDEKTLVQTRVSNNDLSLREFPRNLKSDAKTKKIFRFCNLPHEIAADTEGKLDGNLTLSGILIFIRHGDRGPLTHIRNISSINCGGELGTVTELETIYENYVSFVQNASSYSRAAWAQFLGPFHGLPVLPANARDCRIGQLTTLGVLQLLKTGIALRNAYYHRLNLGNGTSFGKDVIVYSTSYRRTVQSAVALLYALFENDGFQSLARISLQESQSYAFCSNECACPAAEKFLKQHLKVNIYDRKSIKKPLISIRGELRGEYSRKCRGLYGSLQTRYFYFPQETSNHLKSHPAVGELIKQAASAVFELPDQAQTCDPNTLRDALLTYVCHGASLPCADFDTQRTCVKSDHVTGLFAYTDWESKQIAKSSSRNKYGLLKAYGMLRGIVTFLLRIISEARPKIVLYSGHDKTLEYLATALGVVSDVATHYASRLVIEVYKINPRNDNRLASDFYFRIVANGRDLTPKVPFCRNANYVSDDGEFMGKKNIKLCPIENIVRQLHDDYFVPFNATNFKDACSSHKIR</sequence>
<feature type="transmembrane region" description="Helical" evidence="6">
    <location>
        <begin position="15"/>
        <end position="36"/>
    </location>
</feature>
<accession>A0A151IPC6</accession>
<evidence type="ECO:0000313" key="7">
    <source>
        <dbReference type="EMBL" id="KYN07668.1"/>
    </source>
</evidence>
<name>A0A151IPC6_9HYME</name>
<evidence type="ECO:0000313" key="8">
    <source>
        <dbReference type="Proteomes" id="UP000078542"/>
    </source>
</evidence>
<proteinExistence type="inferred from homology"/>
<keyword evidence="8" id="KW-1185">Reference proteome</keyword>
<dbReference type="GO" id="GO:0005794">
    <property type="term" value="C:Golgi apparatus"/>
    <property type="evidence" value="ECO:0007669"/>
    <property type="project" value="TreeGrafter"/>
</dbReference>
<evidence type="ECO:0000256" key="1">
    <source>
        <dbReference type="ARBA" id="ARBA00005375"/>
    </source>
</evidence>
<dbReference type="PANTHER" id="PTHR11567">
    <property type="entry name" value="ACID PHOSPHATASE-RELATED"/>
    <property type="match status" value="1"/>
</dbReference>
<dbReference type="GO" id="GO:0050650">
    <property type="term" value="P:chondroitin sulfate proteoglycan biosynthetic process"/>
    <property type="evidence" value="ECO:0007669"/>
    <property type="project" value="TreeGrafter"/>
</dbReference>
<evidence type="ECO:0000256" key="3">
    <source>
        <dbReference type="ARBA" id="ARBA00036311"/>
    </source>
</evidence>
<keyword evidence="6" id="KW-1133">Transmembrane helix</keyword>
<keyword evidence="2" id="KW-0378">Hydrolase</keyword>
<dbReference type="Gene3D" id="3.40.50.1240">
    <property type="entry name" value="Phosphoglycerate mutase-like"/>
    <property type="match status" value="1"/>
</dbReference>
<comment type="catalytic activity">
    <reaction evidence="3">
        <text>3-O-[beta-D-GlcA-(1-&gt;3)-beta-D-Gal-(1-&gt;3)-beta-D-Gal-(1-&gt;4)-beta-D-2-O-P-Xyl]-L-seryl-[protein] + H2O = 3-O-(beta-D-GlcA-(1-&gt;3)-beta-D-Gal-(1-&gt;3)-beta-D-Gal-(1-&gt;4)-beta-D-Xyl)-L-seryl-[protein] + phosphate</text>
        <dbReference type="Rhea" id="RHEA:56512"/>
        <dbReference type="Rhea" id="RHEA-COMP:12573"/>
        <dbReference type="Rhea" id="RHEA-COMP:14559"/>
        <dbReference type="ChEBI" id="CHEBI:15377"/>
        <dbReference type="ChEBI" id="CHEBI:43474"/>
        <dbReference type="ChEBI" id="CHEBI:132093"/>
        <dbReference type="ChEBI" id="CHEBI:140495"/>
    </reaction>
</comment>
<dbReference type="STRING" id="456900.A0A151IPC6"/>
<dbReference type="Pfam" id="PF00328">
    <property type="entry name" value="His_Phos_2"/>
    <property type="match status" value="1"/>
</dbReference>
<dbReference type="PANTHER" id="PTHR11567:SF110">
    <property type="entry name" value="2-PHOSPHOXYLOSE PHOSPHATASE 1"/>
    <property type="match status" value="1"/>
</dbReference>
<dbReference type="Proteomes" id="UP000078542">
    <property type="component" value="Unassembled WGS sequence"/>
</dbReference>
<comment type="similarity">
    <text evidence="1">Belongs to the histidine acid phosphatase family.</text>
</comment>
<evidence type="ECO:0000256" key="4">
    <source>
        <dbReference type="ARBA" id="ARBA00040357"/>
    </source>
</evidence>
<dbReference type="GO" id="GO:0016791">
    <property type="term" value="F:phosphatase activity"/>
    <property type="evidence" value="ECO:0007669"/>
    <property type="project" value="TreeGrafter"/>
</dbReference>
<dbReference type="InterPro" id="IPR000560">
    <property type="entry name" value="His_Pase_clade-2"/>
</dbReference>
<dbReference type="SUPFAM" id="SSF53254">
    <property type="entry name" value="Phosphoglycerate mutase-like"/>
    <property type="match status" value="1"/>
</dbReference>
<dbReference type="CDD" id="cd07061">
    <property type="entry name" value="HP_HAP_like"/>
    <property type="match status" value="1"/>
</dbReference>
<evidence type="ECO:0000256" key="5">
    <source>
        <dbReference type="ARBA" id="ARBA00041499"/>
    </source>
</evidence>
<dbReference type="InterPro" id="IPR029033">
    <property type="entry name" value="His_PPase_superfam"/>
</dbReference>
<protein>
    <recommendedName>
        <fullName evidence="4">2-phosphoxylose phosphatase 1</fullName>
    </recommendedName>
    <alternativeName>
        <fullName evidence="5">Acid phosphatase-like protein 2</fullName>
    </alternativeName>
</protein>
<evidence type="ECO:0000256" key="2">
    <source>
        <dbReference type="ARBA" id="ARBA00022801"/>
    </source>
</evidence>
<organism evidence="7 8">
    <name type="scientific">Cyphomyrmex costatus</name>
    <dbReference type="NCBI Taxonomy" id="456900"/>
    <lineage>
        <taxon>Eukaryota</taxon>
        <taxon>Metazoa</taxon>
        <taxon>Ecdysozoa</taxon>
        <taxon>Arthropoda</taxon>
        <taxon>Hexapoda</taxon>
        <taxon>Insecta</taxon>
        <taxon>Pterygota</taxon>
        <taxon>Neoptera</taxon>
        <taxon>Endopterygota</taxon>
        <taxon>Hymenoptera</taxon>
        <taxon>Apocrita</taxon>
        <taxon>Aculeata</taxon>
        <taxon>Formicoidea</taxon>
        <taxon>Formicidae</taxon>
        <taxon>Myrmicinae</taxon>
        <taxon>Cyphomyrmex</taxon>
    </lineage>
</organism>
<dbReference type="GO" id="GO:0006024">
    <property type="term" value="P:glycosaminoglycan biosynthetic process"/>
    <property type="evidence" value="ECO:0007669"/>
    <property type="project" value="TreeGrafter"/>
</dbReference>
<reference evidence="7 8" key="1">
    <citation type="submission" date="2016-03" db="EMBL/GenBank/DDBJ databases">
        <title>Cyphomyrmex costatus WGS genome.</title>
        <authorList>
            <person name="Nygaard S."/>
            <person name="Hu H."/>
            <person name="Boomsma J."/>
            <person name="Zhang G."/>
        </authorList>
    </citation>
    <scope>NUCLEOTIDE SEQUENCE [LARGE SCALE GENOMIC DNA]</scope>
    <source>
        <strain evidence="7">MS0001</strain>
        <tissue evidence="7">Whole body</tissue>
    </source>
</reference>
<dbReference type="AlphaFoldDB" id="A0A151IPC6"/>
<dbReference type="EMBL" id="KQ976878">
    <property type="protein sequence ID" value="KYN07668.1"/>
    <property type="molecule type" value="Genomic_DNA"/>
</dbReference>